<protein>
    <submittedName>
        <fullName evidence="2">Uncharacterized protein</fullName>
    </submittedName>
</protein>
<gene>
    <name evidence="2" type="ORF">C8A00DRAFT_29886</name>
</gene>
<reference evidence="2" key="1">
    <citation type="journal article" date="2023" name="Mol. Phylogenet. Evol.">
        <title>Genome-scale phylogeny and comparative genomics of the fungal order Sordariales.</title>
        <authorList>
            <person name="Hensen N."/>
            <person name="Bonometti L."/>
            <person name="Westerberg I."/>
            <person name="Brannstrom I.O."/>
            <person name="Guillou S."/>
            <person name="Cros-Aarteil S."/>
            <person name="Calhoun S."/>
            <person name="Haridas S."/>
            <person name="Kuo A."/>
            <person name="Mondo S."/>
            <person name="Pangilinan J."/>
            <person name="Riley R."/>
            <person name="LaButti K."/>
            <person name="Andreopoulos B."/>
            <person name="Lipzen A."/>
            <person name="Chen C."/>
            <person name="Yan M."/>
            <person name="Daum C."/>
            <person name="Ng V."/>
            <person name="Clum A."/>
            <person name="Steindorff A."/>
            <person name="Ohm R.A."/>
            <person name="Martin F."/>
            <person name="Silar P."/>
            <person name="Natvig D.O."/>
            <person name="Lalanne C."/>
            <person name="Gautier V."/>
            <person name="Ament-Velasquez S.L."/>
            <person name="Kruys A."/>
            <person name="Hutchinson M.I."/>
            <person name="Powell A.J."/>
            <person name="Barry K."/>
            <person name="Miller A.N."/>
            <person name="Grigoriev I.V."/>
            <person name="Debuchy R."/>
            <person name="Gladieux P."/>
            <person name="Hiltunen Thoren M."/>
            <person name="Johannesson H."/>
        </authorList>
    </citation>
    <scope>NUCLEOTIDE SEQUENCE</scope>
    <source>
        <strain evidence="2">CBS 538.74</strain>
    </source>
</reference>
<feature type="region of interest" description="Disordered" evidence="1">
    <location>
        <begin position="1"/>
        <end position="63"/>
    </location>
</feature>
<comment type="caution">
    <text evidence="2">The sequence shown here is derived from an EMBL/GenBank/DDBJ whole genome shotgun (WGS) entry which is preliminary data.</text>
</comment>
<evidence type="ECO:0000256" key="1">
    <source>
        <dbReference type="SAM" id="MobiDB-lite"/>
    </source>
</evidence>
<feature type="compositionally biased region" description="Polar residues" evidence="1">
    <location>
        <begin position="1"/>
        <end position="11"/>
    </location>
</feature>
<dbReference type="AlphaFoldDB" id="A0AAN6ZYX8"/>
<evidence type="ECO:0000313" key="3">
    <source>
        <dbReference type="Proteomes" id="UP001302745"/>
    </source>
</evidence>
<name>A0AAN6ZYX8_9PEZI</name>
<feature type="compositionally biased region" description="Acidic residues" evidence="1">
    <location>
        <begin position="104"/>
        <end position="116"/>
    </location>
</feature>
<keyword evidence="3" id="KW-1185">Reference proteome</keyword>
<sequence length="181" mass="20608">MASPNNSNAQQAHAYPGRRPKNDQNETDSSTFVTDHLGNSTGKGGENRKDDANAAPSAPYTQEEKDWLERNWGGEFNFLRCYSLSIHKDEDRDEGRRIARAMMEQDEQDEDEDEDPERSLQAHFADYNFTPEELDFIEAGWGNTEAFMITHGLKFYKDEDCEEAKAVVRALMADSDDESDV</sequence>
<proteinExistence type="predicted"/>
<accession>A0AAN6ZYX8</accession>
<evidence type="ECO:0000313" key="2">
    <source>
        <dbReference type="EMBL" id="KAK4157175.1"/>
    </source>
</evidence>
<dbReference type="EMBL" id="MU856854">
    <property type="protein sequence ID" value="KAK4157175.1"/>
    <property type="molecule type" value="Genomic_DNA"/>
</dbReference>
<organism evidence="2 3">
    <name type="scientific">Chaetomidium leptoderma</name>
    <dbReference type="NCBI Taxonomy" id="669021"/>
    <lineage>
        <taxon>Eukaryota</taxon>
        <taxon>Fungi</taxon>
        <taxon>Dikarya</taxon>
        <taxon>Ascomycota</taxon>
        <taxon>Pezizomycotina</taxon>
        <taxon>Sordariomycetes</taxon>
        <taxon>Sordariomycetidae</taxon>
        <taxon>Sordariales</taxon>
        <taxon>Chaetomiaceae</taxon>
        <taxon>Chaetomidium</taxon>
    </lineage>
</organism>
<dbReference type="Proteomes" id="UP001302745">
    <property type="component" value="Unassembled WGS sequence"/>
</dbReference>
<feature type="region of interest" description="Disordered" evidence="1">
    <location>
        <begin position="99"/>
        <end position="118"/>
    </location>
</feature>
<reference evidence="2" key="2">
    <citation type="submission" date="2023-05" db="EMBL/GenBank/DDBJ databases">
        <authorList>
            <consortium name="Lawrence Berkeley National Laboratory"/>
            <person name="Steindorff A."/>
            <person name="Hensen N."/>
            <person name="Bonometti L."/>
            <person name="Westerberg I."/>
            <person name="Brannstrom I.O."/>
            <person name="Guillou S."/>
            <person name="Cros-Aarteil S."/>
            <person name="Calhoun S."/>
            <person name="Haridas S."/>
            <person name="Kuo A."/>
            <person name="Mondo S."/>
            <person name="Pangilinan J."/>
            <person name="Riley R."/>
            <person name="Labutti K."/>
            <person name="Andreopoulos B."/>
            <person name="Lipzen A."/>
            <person name="Chen C."/>
            <person name="Yanf M."/>
            <person name="Daum C."/>
            <person name="Ng V."/>
            <person name="Clum A."/>
            <person name="Ohm R."/>
            <person name="Martin F."/>
            <person name="Silar P."/>
            <person name="Natvig D."/>
            <person name="Lalanne C."/>
            <person name="Gautier V."/>
            <person name="Ament-Velasquez S.L."/>
            <person name="Kruys A."/>
            <person name="Hutchinson M.I."/>
            <person name="Powell A.J."/>
            <person name="Barry K."/>
            <person name="Miller A.N."/>
            <person name="Grigoriev I.V."/>
            <person name="Debuchy R."/>
            <person name="Gladieux P."/>
            <person name="Thoren M.H."/>
            <person name="Johannesson H."/>
        </authorList>
    </citation>
    <scope>NUCLEOTIDE SEQUENCE</scope>
    <source>
        <strain evidence="2">CBS 538.74</strain>
    </source>
</reference>
<feature type="compositionally biased region" description="Polar residues" evidence="1">
    <location>
        <begin position="27"/>
        <end position="40"/>
    </location>
</feature>